<keyword evidence="3" id="KW-1185">Reference proteome</keyword>
<dbReference type="EMBL" id="SWBR01000002">
    <property type="protein sequence ID" value="TKC10324.1"/>
    <property type="molecule type" value="Genomic_DNA"/>
</dbReference>
<feature type="domain" description="ABM" evidence="1">
    <location>
        <begin position="2"/>
        <end position="92"/>
    </location>
</feature>
<dbReference type="RefSeq" id="WP_136840050.1">
    <property type="nucleotide sequence ID" value="NZ_SWBR01000002.1"/>
</dbReference>
<organism evidence="2 3">
    <name type="scientific">Pedobacter polaris</name>
    <dbReference type="NCBI Taxonomy" id="2571273"/>
    <lineage>
        <taxon>Bacteria</taxon>
        <taxon>Pseudomonadati</taxon>
        <taxon>Bacteroidota</taxon>
        <taxon>Sphingobacteriia</taxon>
        <taxon>Sphingobacteriales</taxon>
        <taxon>Sphingobacteriaceae</taxon>
        <taxon>Pedobacter</taxon>
    </lineage>
</organism>
<name>A0A4U1CRJ9_9SPHI</name>
<dbReference type="SUPFAM" id="SSF54909">
    <property type="entry name" value="Dimeric alpha+beta barrel"/>
    <property type="match status" value="1"/>
</dbReference>
<reference evidence="2 3" key="1">
    <citation type="submission" date="2019-04" db="EMBL/GenBank/DDBJ databases">
        <title>Pedobacter sp. RP-3-22 sp. nov., isolated from Arctic soil.</title>
        <authorList>
            <person name="Dahal R.H."/>
            <person name="Kim D.-U."/>
        </authorList>
    </citation>
    <scope>NUCLEOTIDE SEQUENCE [LARGE SCALE GENOMIC DNA]</scope>
    <source>
        <strain evidence="2 3">RP-3-22</strain>
    </source>
</reference>
<evidence type="ECO:0000259" key="1">
    <source>
        <dbReference type="PROSITE" id="PS51725"/>
    </source>
</evidence>
<dbReference type="InterPro" id="IPR011008">
    <property type="entry name" value="Dimeric_a/b-barrel"/>
</dbReference>
<dbReference type="PROSITE" id="PS51725">
    <property type="entry name" value="ABM"/>
    <property type="match status" value="1"/>
</dbReference>
<keyword evidence="2" id="KW-0503">Monooxygenase</keyword>
<accession>A0A4U1CRJ9</accession>
<comment type="caution">
    <text evidence="2">The sequence shown here is derived from an EMBL/GenBank/DDBJ whole genome shotgun (WGS) entry which is preliminary data.</text>
</comment>
<sequence>MLVRIVKMHFTPSFIEDFKVLFNGVKSKISNFEGCKSVQLLQHESDPGIFFTISNWQSAEDLDNYRKSELFIETWAQVKPNFLSKAEAWSLLEH</sequence>
<protein>
    <submittedName>
        <fullName evidence="2">Antibiotic biosynthesis monooxygenase</fullName>
    </submittedName>
</protein>
<dbReference type="Pfam" id="PF03992">
    <property type="entry name" value="ABM"/>
    <property type="match status" value="1"/>
</dbReference>
<gene>
    <name evidence="2" type="ORF">FA048_09020</name>
</gene>
<keyword evidence="2" id="KW-0560">Oxidoreductase</keyword>
<dbReference type="OrthoDB" id="1120859at2"/>
<evidence type="ECO:0000313" key="3">
    <source>
        <dbReference type="Proteomes" id="UP000309488"/>
    </source>
</evidence>
<dbReference type="AlphaFoldDB" id="A0A4U1CRJ9"/>
<proteinExistence type="predicted"/>
<dbReference type="GO" id="GO:0004497">
    <property type="term" value="F:monooxygenase activity"/>
    <property type="evidence" value="ECO:0007669"/>
    <property type="project" value="UniProtKB-KW"/>
</dbReference>
<dbReference type="Gene3D" id="3.30.70.100">
    <property type="match status" value="1"/>
</dbReference>
<evidence type="ECO:0000313" key="2">
    <source>
        <dbReference type="EMBL" id="TKC10324.1"/>
    </source>
</evidence>
<dbReference type="InterPro" id="IPR007138">
    <property type="entry name" value="ABM_dom"/>
</dbReference>
<dbReference type="Proteomes" id="UP000309488">
    <property type="component" value="Unassembled WGS sequence"/>
</dbReference>